<dbReference type="CDD" id="cd00093">
    <property type="entry name" value="HTH_XRE"/>
    <property type="match status" value="1"/>
</dbReference>
<feature type="domain" description="HTH cro/C1-type" evidence="2">
    <location>
        <begin position="10"/>
        <end position="64"/>
    </location>
</feature>
<dbReference type="GO" id="GO:0005829">
    <property type="term" value="C:cytosol"/>
    <property type="evidence" value="ECO:0007669"/>
    <property type="project" value="TreeGrafter"/>
</dbReference>
<dbReference type="SMART" id="SM00530">
    <property type="entry name" value="HTH_XRE"/>
    <property type="match status" value="1"/>
</dbReference>
<dbReference type="GO" id="GO:0003700">
    <property type="term" value="F:DNA-binding transcription factor activity"/>
    <property type="evidence" value="ECO:0007669"/>
    <property type="project" value="TreeGrafter"/>
</dbReference>
<dbReference type="PANTHER" id="PTHR46797:SF1">
    <property type="entry name" value="METHYLPHOSPHONATE SYNTHASE"/>
    <property type="match status" value="1"/>
</dbReference>
<dbReference type="AlphaFoldDB" id="A0A432ATZ6"/>
<dbReference type="Gene3D" id="1.10.260.40">
    <property type="entry name" value="lambda repressor-like DNA-binding domains"/>
    <property type="match status" value="1"/>
</dbReference>
<sequence length="210" mass="24044">MTNEQIGLRIKELRSQKGLSQEELARRVELPRTAVTKIESGSQELRFRELEKFAEALGTPISELVEKPHESPASVMCMSSTFMDNSFMMTSESSEEYKASNTRLRTMLLFILQRTAGNPEMDDRRIADTILTADRLHREAYGHTISRLTHTSRPELEHAIQETINEMIEKNELTPVTSNRSTTPRYLPETQPDLQLITAAEYIMMEKAIL</sequence>
<proteinExistence type="predicted"/>
<dbReference type="InterPro" id="IPR001387">
    <property type="entry name" value="Cro/C1-type_HTH"/>
</dbReference>
<evidence type="ECO:0000313" key="4">
    <source>
        <dbReference type="Proteomes" id="UP000279908"/>
    </source>
</evidence>
<dbReference type="SUPFAM" id="SSF47413">
    <property type="entry name" value="lambda repressor-like DNA-binding domains"/>
    <property type="match status" value="1"/>
</dbReference>
<dbReference type="InterPro" id="IPR050807">
    <property type="entry name" value="TransReg_Diox_bact_type"/>
</dbReference>
<reference evidence="3 4" key="1">
    <citation type="submission" date="2018-12" db="EMBL/GenBank/DDBJ databases">
        <authorList>
            <person name="Lunina O.N."/>
            <person name="Grouzdev D.S."/>
            <person name="Gorlenko V.M."/>
            <person name="Savvichev A.S."/>
        </authorList>
    </citation>
    <scope>NUCLEOTIDE SEQUENCE [LARGE SCALE GENOMIC DNA]</scope>
    <source>
        <strain evidence="3 4">BrKhr-17</strain>
    </source>
</reference>
<comment type="caution">
    <text evidence="3">The sequence shown here is derived from an EMBL/GenBank/DDBJ whole genome shotgun (WGS) entry which is preliminary data.</text>
</comment>
<dbReference type="Pfam" id="PF01381">
    <property type="entry name" value="HTH_3"/>
    <property type="match status" value="1"/>
</dbReference>
<evidence type="ECO:0000256" key="1">
    <source>
        <dbReference type="ARBA" id="ARBA00023125"/>
    </source>
</evidence>
<evidence type="ECO:0000313" key="3">
    <source>
        <dbReference type="EMBL" id="RTY37747.1"/>
    </source>
</evidence>
<dbReference type="GO" id="GO:0003677">
    <property type="term" value="F:DNA binding"/>
    <property type="evidence" value="ECO:0007669"/>
    <property type="project" value="UniProtKB-KW"/>
</dbReference>
<dbReference type="Proteomes" id="UP000279908">
    <property type="component" value="Unassembled WGS sequence"/>
</dbReference>
<evidence type="ECO:0000259" key="2">
    <source>
        <dbReference type="PROSITE" id="PS50943"/>
    </source>
</evidence>
<dbReference type="PANTHER" id="PTHR46797">
    <property type="entry name" value="HTH-TYPE TRANSCRIPTIONAL REGULATOR"/>
    <property type="match status" value="1"/>
</dbReference>
<name>A0A432ATZ6_CHLPH</name>
<protein>
    <submittedName>
        <fullName evidence="3">XRE family transcriptional regulator</fullName>
    </submittedName>
</protein>
<dbReference type="InterPro" id="IPR010982">
    <property type="entry name" value="Lambda_DNA-bd_dom_sf"/>
</dbReference>
<dbReference type="RefSeq" id="WP_126384571.1">
    <property type="nucleotide sequence ID" value="NZ_RXYK01000008.1"/>
</dbReference>
<organism evidence="3 4">
    <name type="scientific">Chlorobium phaeovibrioides</name>
    <dbReference type="NCBI Taxonomy" id="1094"/>
    <lineage>
        <taxon>Bacteria</taxon>
        <taxon>Pseudomonadati</taxon>
        <taxon>Chlorobiota</taxon>
        <taxon>Chlorobiia</taxon>
        <taxon>Chlorobiales</taxon>
        <taxon>Chlorobiaceae</taxon>
        <taxon>Chlorobium/Pelodictyon group</taxon>
        <taxon>Chlorobium</taxon>
    </lineage>
</organism>
<dbReference type="PROSITE" id="PS50943">
    <property type="entry name" value="HTH_CROC1"/>
    <property type="match status" value="1"/>
</dbReference>
<dbReference type="EMBL" id="RXYK01000008">
    <property type="protein sequence ID" value="RTY37747.1"/>
    <property type="molecule type" value="Genomic_DNA"/>
</dbReference>
<keyword evidence="1" id="KW-0238">DNA-binding</keyword>
<accession>A0A432ATZ6</accession>
<gene>
    <name evidence="3" type="ORF">EKD02_06380</name>
</gene>